<proteinExistence type="predicted"/>
<comment type="caution">
    <text evidence="2">The sequence shown here is derived from an EMBL/GenBank/DDBJ whole genome shotgun (WGS) entry which is preliminary data.</text>
</comment>
<reference evidence="3" key="1">
    <citation type="submission" date="2016-06" db="EMBL/GenBank/DDBJ databases">
        <title>Parallel loss of symbiosis genes in relatives of nitrogen-fixing non-legume Parasponia.</title>
        <authorList>
            <person name="Van Velzen R."/>
            <person name="Holmer R."/>
            <person name="Bu F."/>
            <person name="Rutten L."/>
            <person name="Van Zeijl A."/>
            <person name="Liu W."/>
            <person name="Santuari L."/>
            <person name="Cao Q."/>
            <person name="Sharma T."/>
            <person name="Shen D."/>
            <person name="Roswanjaya Y."/>
            <person name="Wardhani T."/>
            <person name="Kalhor M.S."/>
            <person name="Jansen J."/>
            <person name="Van den Hoogen J."/>
            <person name="Gungor B."/>
            <person name="Hartog M."/>
            <person name="Hontelez J."/>
            <person name="Verver J."/>
            <person name="Yang W.-C."/>
            <person name="Schijlen E."/>
            <person name="Repin R."/>
            <person name="Schilthuizen M."/>
            <person name="Schranz E."/>
            <person name="Heidstra R."/>
            <person name="Miyata K."/>
            <person name="Fedorova E."/>
            <person name="Kohlen W."/>
            <person name="Bisseling T."/>
            <person name="Smit S."/>
            <person name="Geurts R."/>
        </authorList>
    </citation>
    <scope>NUCLEOTIDE SEQUENCE [LARGE SCALE GENOMIC DNA]</scope>
    <source>
        <strain evidence="3">cv. WU1-14</strain>
    </source>
</reference>
<dbReference type="OrthoDB" id="10405014at2759"/>
<organism evidence="2 3">
    <name type="scientific">Parasponia andersonii</name>
    <name type="common">Sponia andersonii</name>
    <dbReference type="NCBI Taxonomy" id="3476"/>
    <lineage>
        <taxon>Eukaryota</taxon>
        <taxon>Viridiplantae</taxon>
        <taxon>Streptophyta</taxon>
        <taxon>Embryophyta</taxon>
        <taxon>Tracheophyta</taxon>
        <taxon>Spermatophyta</taxon>
        <taxon>Magnoliopsida</taxon>
        <taxon>eudicotyledons</taxon>
        <taxon>Gunneridae</taxon>
        <taxon>Pentapetalae</taxon>
        <taxon>rosids</taxon>
        <taxon>fabids</taxon>
        <taxon>Rosales</taxon>
        <taxon>Cannabaceae</taxon>
        <taxon>Parasponia</taxon>
    </lineage>
</organism>
<feature type="region of interest" description="Disordered" evidence="1">
    <location>
        <begin position="1"/>
        <end position="23"/>
    </location>
</feature>
<dbReference type="Proteomes" id="UP000237105">
    <property type="component" value="Unassembled WGS sequence"/>
</dbReference>
<evidence type="ECO:0000256" key="1">
    <source>
        <dbReference type="SAM" id="MobiDB-lite"/>
    </source>
</evidence>
<dbReference type="EMBL" id="JXTB01000368">
    <property type="protein sequence ID" value="PON43585.1"/>
    <property type="molecule type" value="Genomic_DNA"/>
</dbReference>
<keyword evidence="3" id="KW-1185">Reference proteome</keyword>
<accession>A0A2P5B477</accession>
<protein>
    <submittedName>
        <fullName evidence="2">Uncharacterized protein</fullName>
    </submittedName>
</protein>
<evidence type="ECO:0000313" key="2">
    <source>
        <dbReference type="EMBL" id="PON43585.1"/>
    </source>
</evidence>
<name>A0A2P5B477_PARAD</name>
<gene>
    <name evidence="2" type="ORF">PanWU01x14_272760</name>
</gene>
<sequence>MGRRSKGRINADPYRKTSASSAYNAGRKQGKYFSLINFSDNEANTAKMEDKVTDVVDDKTSR</sequence>
<dbReference type="AlphaFoldDB" id="A0A2P5B477"/>
<evidence type="ECO:0000313" key="3">
    <source>
        <dbReference type="Proteomes" id="UP000237105"/>
    </source>
</evidence>